<proteinExistence type="predicted"/>
<feature type="transmembrane region" description="Helical" evidence="1">
    <location>
        <begin position="90"/>
        <end position="111"/>
    </location>
</feature>
<evidence type="ECO:0000313" key="3">
    <source>
        <dbReference type="Proteomes" id="UP001465976"/>
    </source>
</evidence>
<feature type="transmembrane region" description="Helical" evidence="1">
    <location>
        <begin position="20"/>
        <end position="44"/>
    </location>
</feature>
<organism evidence="2 3">
    <name type="scientific">Marasmius crinis-equi</name>
    <dbReference type="NCBI Taxonomy" id="585013"/>
    <lineage>
        <taxon>Eukaryota</taxon>
        <taxon>Fungi</taxon>
        <taxon>Dikarya</taxon>
        <taxon>Basidiomycota</taxon>
        <taxon>Agaricomycotina</taxon>
        <taxon>Agaricomycetes</taxon>
        <taxon>Agaricomycetidae</taxon>
        <taxon>Agaricales</taxon>
        <taxon>Marasmiineae</taxon>
        <taxon>Marasmiaceae</taxon>
        <taxon>Marasmius</taxon>
    </lineage>
</organism>
<protein>
    <recommendedName>
        <fullName evidence="4">Transmembrane protein</fullName>
    </recommendedName>
</protein>
<evidence type="ECO:0000313" key="2">
    <source>
        <dbReference type="EMBL" id="KAL0577283.1"/>
    </source>
</evidence>
<name>A0ABR3FPC3_9AGAR</name>
<keyword evidence="1" id="KW-1133">Transmembrane helix</keyword>
<keyword evidence="3" id="KW-1185">Reference proteome</keyword>
<comment type="caution">
    <text evidence="2">The sequence shown here is derived from an EMBL/GenBank/DDBJ whole genome shotgun (WGS) entry which is preliminary data.</text>
</comment>
<keyword evidence="1" id="KW-0812">Transmembrane</keyword>
<evidence type="ECO:0000256" key="1">
    <source>
        <dbReference type="SAM" id="Phobius"/>
    </source>
</evidence>
<feature type="transmembrane region" description="Helical" evidence="1">
    <location>
        <begin position="51"/>
        <end position="78"/>
    </location>
</feature>
<sequence>MDSGNNSPPWNETPLSQALTFLPVLGSLIWQGILSTLSILYYPLSFLRLPILAPLAILLYVFAPAIVFVQILLEVIIYTPYRVLVYLSDVVYPLYVFCGVACITGVLAGGFGRAMASWTTVVIVTLTEQENEKEQETSRAIEGEALHPKLEFVES</sequence>
<keyword evidence="1" id="KW-0472">Membrane</keyword>
<accession>A0ABR3FPC3</accession>
<gene>
    <name evidence="2" type="ORF">V5O48_004711</name>
</gene>
<evidence type="ECO:0008006" key="4">
    <source>
        <dbReference type="Google" id="ProtNLM"/>
    </source>
</evidence>
<reference evidence="2 3" key="1">
    <citation type="submission" date="2024-02" db="EMBL/GenBank/DDBJ databases">
        <title>A draft genome for the cacao thread blight pathogen Marasmius crinis-equi.</title>
        <authorList>
            <person name="Cohen S.P."/>
            <person name="Baruah I.K."/>
            <person name="Amoako-Attah I."/>
            <person name="Bukari Y."/>
            <person name="Meinhardt L.W."/>
            <person name="Bailey B.A."/>
        </authorList>
    </citation>
    <scope>NUCLEOTIDE SEQUENCE [LARGE SCALE GENOMIC DNA]</scope>
    <source>
        <strain evidence="2 3">GH-76</strain>
    </source>
</reference>
<dbReference type="Proteomes" id="UP001465976">
    <property type="component" value="Unassembled WGS sequence"/>
</dbReference>
<dbReference type="EMBL" id="JBAHYK010000167">
    <property type="protein sequence ID" value="KAL0577283.1"/>
    <property type="molecule type" value="Genomic_DNA"/>
</dbReference>